<gene>
    <name evidence="3" type="ORF">TRV_03473</name>
</gene>
<organism evidence="3 4">
    <name type="scientific">Trichophyton verrucosum (strain HKI 0517)</name>
    <dbReference type="NCBI Taxonomy" id="663202"/>
    <lineage>
        <taxon>Eukaryota</taxon>
        <taxon>Fungi</taxon>
        <taxon>Dikarya</taxon>
        <taxon>Ascomycota</taxon>
        <taxon>Pezizomycotina</taxon>
        <taxon>Eurotiomycetes</taxon>
        <taxon>Eurotiomycetidae</taxon>
        <taxon>Onygenales</taxon>
        <taxon>Arthrodermataceae</taxon>
        <taxon>Trichophyton</taxon>
    </lineage>
</organism>
<dbReference type="KEGG" id="tve:TRV_03473"/>
<dbReference type="GeneID" id="9580956"/>
<feature type="region of interest" description="Disordered" evidence="1">
    <location>
        <begin position="46"/>
        <end position="92"/>
    </location>
</feature>
<dbReference type="HOGENOM" id="CLU_773784_0_0_1"/>
<keyword evidence="4" id="KW-1185">Reference proteome</keyword>
<accession>D4D8N6</accession>
<feature type="chain" id="PRO_5003055353" evidence="2">
    <location>
        <begin position="25"/>
        <end position="360"/>
    </location>
</feature>
<evidence type="ECO:0000256" key="2">
    <source>
        <dbReference type="SAM" id="SignalP"/>
    </source>
</evidence>
<dbReference type="RefSeq" id="XP_003022409.1">
    <property type="nucleotide sequence ID" value="XM_003022363.1"/>
</dbReference>
<evidence type="ECO:0000256" key="1">
    <source>
        <dbReference type="SAM" id="MobiDB-lite"/>
    </source>
</evidence>
<keyword evidence="2" id="KW-0732">Signal</keyword>
<dbReference type="AlphaFoldDB" id="D4D8N6"/>
<feature type="signal peptide" evidence="2">
    <location>
        <begin position="1"/>
        <end position="24"/>
    </location>
</feature>
<name>D4D8N6_TRIVH</name>
<feature type="compositionally biased region" description="Low complexity" evidence="1">
    <location>
        <begin position="46"/>
        <end position="64"/>
    </location>
</feature>
<dbReference type="EMBL" id="ACYE01000180">
    <property type="protein sequence ID" value="EFE41791.1"/>
    <property type="molecule type" value="Genomic_DNA"/>
</dbReference>
<reference evidence="4" key="1">
    <citation type="journal article" date="2011" name="Genome Biol.">
        <title>Comparative and functional genomics provide insights into the pathogenicity of dermatophytic fungi.</title>
        <authorList>
            <person name="Burmester A."/>
            <person name="Shelest E."/>
            <person name="Gloeckner G."/>
            <person name="Heddergott C."/>
            <person name="Schindler S."/>
            <person name="Staib P."/>
            <person name="Heidel A."/>
            <person name="Felder M."/>
            <person name="Petzold A."/>
            <person name="Szafranski K."/>
            <person name="Feuermann M."/>
            <person name="Pedruzzi I."/>
            <person name="Priebe S."/>
            <person name="Groth M."/>
            <person name="Winkler R."/>
            <person name="Li W."/>
            <person name="Kniemeyer O."/>
            <person name="Schroeckh V."/>
            <person name="Hertweck C."/>
            <person name="Hube B."/>
            <person name="White T.C."/>
            <person name="Platzer M."/>
            <person name="Guthke R."/>
            <person name="Heitman J."/>
            <person name="Woestemeyer J."/>
            <person name="Zipfel P.F."/>
            <person name="Monod M."/>
            <person name="Brakhage A.A."/>
        </authorList>
    </citation>
    <scope>NUCLEOTIDE SEQUENCE [LARGE SCALE GENOMIC DNA]</scope>
    <source>
        <strain evidence="4">HKI 0517</strain>
    </source>
</reference>
<feature type="compositionally biased region" description="Gly residues" evidence="1">
    <location>
        <begin position="71"/>
        <end position="86"/>
    </location>
</feature>
<dbReference type="Proteomes" id="UP000008383">
    <property type="component" value="Unassembled WGS sequence"/>
</dbReference>
<protein>
    <submittedName>
        <fullName evidence="3">Uncharacterized protein</fullName>
    </submittedName>
</protein>
<sequence length="360" mass="39230">MRFFSPEKLAVASVILGFPFLAAGRVVTSSTGLDISCDDAHCPESIIPRGPPIIFKPGGKPGTKPGDRSGGDSGGKPGGSRSGSGGLEVEPLGTGLGLGDIRPIGDYKDKGTQNLASLRQAITKDDPDTTIVSKDEDVHPPRSFYNLFMAELYEAQPTFGAKGSQHPELLNLLKKEDTGFEFAAHTSWTEYSIRSKHVSQAALQVNHGGYSRNGEFIIANTAFKDAIPYPKGHPQRIPNNEITWQCFAKVAKEKTKNLKGLILRDIQNRGTWKILREAYEKKGIPLNQKAVWKPDPNDPGMDGLFKTIVGSDNIAGKLLILQNHHKAIGNKEINKVITWTRHAEGSLNKLTVFVGLREKS</sequence>
<proteinExistence type="predicted"/>
<evidence type="ECO:0000313" key="3">
    <source>
        <dbReference type="EMBL" id="EFE41791.1"/>
    </source>
</evidence>
<comment type="caution">
    <text evidence="3">The sequence shown here is derived from an EMBL/GenBank/DDBJ whole genome shotgun (WGS) entry which is preliminary data.</text>
</comment>
<evidence type="ECO:0000313" key="4">
    <source>
        <dbReference type="Proteomes" id="UP000008383"/>
    </source>
</evidence>